<dbReference type="InterPro" id="IPR012677">
    <property type="entry name" value="Nucleotide-bd_a/b_plait_sf"/>
</dbReference>
<keyword evidence="3 6" id="KW-0694">RNA-binding</keyword>
<dbReference type="InterPro" id="IPR000504">
    <property type="entry name" value="RRM_dom"/>
</dbReference>
<reference evidence="9" key="1">
    <citation type="journal article" date="2016" name="Nat. Genet.">
        <title>The genome sequences of Arachis duranensis and Arachis ipaensis, the diploid ancestors of cultivated peanut.</title>
        <authorList>
            <person name="Bertioli D.J."/>
            <person name="Cannon S.B."/>
            <person name="Froenicke L."/>
            <person name="Huang G."/>
            <person name="Farmer A.D."/>
            <person name="Cannon E.K."/>
            <person name="Liu X."/>
            <person name="Gao D."/>
            <person name="Clevenger J."/>
            <person name="Dash S."/>
            <person name="Ren L."/>
            <person name="Moretzsohn M.C."/>
            <person name="Shirasawa K."/>
            <person name="Huang W."/>
            <person name="Vidigal B."/>
            <person name="Abernathy B."/>
            <person name="Chu Y."/>
            <person name="Niederhuth C.E."/>
            <person name="Umale P."/>
            <person name="Araujo A.C."/>
            <person name="Kozik A."/>
            <person name="Kim K.D."/>
            <person name="Burow M.D."/>
            <person name="Varshney R.K."/>
            <person name="Wang X."/>
            <person name="Zhang X."/>
            <person name="Barkley N."/>
            <person name="Guimaraes P.M."/>
            <person name="Isobe S."/>
            <person name="Guo B."/>
            <person name="Liao B."/>
            <person name="Stalker H.T."/>
            <person name="Schmitz R.J."/>
            <person name="Scheffler B.E."/>
            <person name="Leal-Bertioli S.C."/>
            <person name="Xun X."/>
            <person name="Jackson S.A."/>
            <person name="Michelmore R."/>
            <person name="Ozias-Akins P."/>
        </authorList>
    </citation>
    <scope>NUCLEOTIDE SEQUENCE [LARGE SCALE GENOMIC DNA]</scope>
    <source>
        <strain evidence="9">cv. V14167</strain>
    </source>
</reference>
<dbReference type="Gene3D" id="3.30.70.330">
    <property type="match status" value="1"/>
</dbReference>
<dbReference type="GeneID" id="127741504"/>
<evidence type="ECO:0000256" key="4">
    <source>
        <dbReference type="ARBA" id="ARBA00023187"/>
    </source>
</evidence>
<evidence type="ECO:0000313" key="10">
    <source>
        <dbReference type="RefSeq" id="XP_052110133.1"/>
    </source>
</evidence>
<dbReference type="PANTHER" id="PTHR48028">
    <property type="entry name" value="GLYCINE-RICH RNA-BINDING PROTEIN RZ1A"/>
    <property type="match status" value="1"/>
</dbReference>
<dbReference type="GO" id="GO:0006397">
    <property type="term" value="P:mRNA processing"/>
    <property type="evidence" value="ECO:0007669"/>
    <property type="project" value="UniProtKB-KW"/>
</dbReference>
<evidence type="ECO:0000256" key="2">
    <source>
        <dbReference type="ARBA" id="ARBA00022664"/>
    </source>
</evidence>
<name>A0A9C6WQ20_ARADU</name>
<accession>A0A9C6WQ20</accession>
<organism evidence="9 10">
    <name type="scientific">Arachis duranensis</name>
    <name type="common">Wild peanut</name>
    <dbReference type="NCBI Taxonomy" id="130453"/>
    <lineage>
        <taxon>Eukaryota</taxon>
        <taxon>Viridiplantae</taxon>
        <taxon>Streptophyta</taxon>
        <taxon>Embryophyta</taxon>
        <taxon>Tracheophyta</taxon>
        <taxon>Spermatophyta</taxon>
        <taxon>Magnoliopsida</taxon>
        <taxon>eudicotyledons</taxon>
        <taxon>Gunneridae</taxon>
        <taxon>Pentapetalae</taxon>
        <taxon>rosids</taxon>
        <taxon>fabids</taxon>
        <taxon>Fabales</taxon>
        <taxon>Fabaceae</taxon>
        <taxon>Papilionoideae</taxon>
        <taxon>50 kb inversion clade</taxon>
        <taxon>dalbergioids sensu lato</taxon>
        <taxon>Dalbergieae</taxon>
        <taxon>Pterocarpus clade</taxon>
        <taxon>Arachis</taxon>
    </lineage>
</organism>
<gene>
    <name evidence="10" type="primary">LOC127741504</name>
</gene>
<sequence>MTPQAYERKRERELGKHRAGRARQLQPQAKDPRVWNREEYVRLEQDSFIVFVDRLPGDISKELFQLFSWTGRINDIYLSRKMRNGDVYLFAFIRYTTNGRALKAISKMNSMRLRGKEIFVREAKYKRYLQGKDCGRHQRYKEKGGGW</sequence>
<evidence type="ECO:0000256" key="5">
    <source>
        <dbReference type="ARBA" id="ARBA00023242"/>
    </source>
</evidence>
<dbReference type="Proteomes" id="UP000515211">
    <property type="component" value="Chromosome 9"/>
</dbReference>
<keyword evidence="5" id="KW-0539">Nucleus</keyword>
<dbReference type="GO" id="GO:0003723">
    <property type="term" value="F:RNA binding"/>
    <property type="evidence" value="ECO:0007669"/>
    <property type="project" value="UniProtKB-UniRule"/>
</dbReference>
<dbReference type="PANTHER" id="PTHR48028:SF4">
    <property type="entry name" value="SC35-LIKE SPLICING FACTOR"/>
    <property type="match status" value="1"/>
</dbReference>
<feature type="compositionally biased region" description="Basic and acidic residues" evidence="7">
    <location>
        <begin position="1"/>
        <end position="16"/>
    </location>
</feature>
<dbReference type="KEGG" id="adu:127741504"/>
<evidence type="ECO:0000256" key="6">
    <source>
        <dbReference type="PROSITE-ProRule" id="PRU00176"/>
    </source>
</evidence>
<evidence type="ECO:0000256" key="7">
    <source>
        <dbReference type="SAM" id="MobiDB-lite"/>
    </source>
</evidence>
<dbReference type="GO" id="GO:0008380">
    <property type="term" value="P:RNA splicing"/>
    <property type="evidence" value="ECO:0007669"/>
    <property type="project" value="UniProtKB-KW"/>
</dbReference>
<comment type="subcellular location">
    <subcellularLocation>
        <location evidence="1">Nucleus</location>
    </subcellularLocation>
</comment>
<dbReference type="AlphaFoldDB" id="A0A9C6WQ20"/>
<keyword evidence="2" id="KW-0507">mRNA processing</keyword>
<reference evidence="10" key="2">
    <citation type="submission" date="2025-08" db="UniProtKB">
        <authorList>
            <consortium name="RefSeq"/>
        </authorList>
    </citation>
    <scope>IDENTIFICATION</scope>
    <source>
        <tissue evidence="10">Whole plant</tissue>
    </source>
</reference>
<feature type="region of interest" description="Disordered" evidence="7">
    <location>
        <begin position="1"/>
        <end position="30"/>
    </location>
</feature>
<protein>
    <submittedName>
        <fullName evidence="10">Uncharacterized protein LOC127741504</fullName>
    </submittedName>
</protein>
<dbReference type="GO" id="GO:0005634">
    <property type="term" value="C:nucleus"/>
    <property type="evidence" value="ECO:0007669"/>
    <property type="project" value="UniProtKB-SubCell"/>
</dbReference>
<feature type="domain" description="RRM" evidence="8">
    <location>
        <begin position="48"/>
        <end position="125"/>
    </location>
</feature>
<keyword evidence="4" id="KW-0508">mRNA splicing</keyword>
<evidence type="ECO:0000256" key="3">
    <source>
        <dbReference type="ARBA" id="ARBA00022884"/>
    </source>
</evidence>
<dbReference type="PROSITE" id="PS50102">
    <property type="entry name" value="RRM"/>
    <property type="match status" value="1"/>
</dbReference>
<dbReference type="SUPFAM" id="SSF54928">
    <property type="entry name" value="RNA-binding domain, RBD"/>
    <property type="match status" value="1"/>
</dbReference>
<dbReference type="InterPro" id="IPR035979">
    <property type="entry name" value="RBD_domain_sf"/>
</dbReference>
<evidence type="ECO:0000313" key="9">
    <source>
        <dbReference type="Proteomes" id="UP000515211"/>
    </source>
</evidence>
<keyword evidence="9" id="KW-1185">Reference proteome</keyword>
<evidence type="ECO:0000259" key="8">
    <source>
        <dbReference type="PROSITE" id="PS50102"/>
    </source>
</evidence>
<proteinExistence type="predicted"/>
<evidence type="ECO:0000256" key="1">
    <source>
        <dbReference type="ARBA" id="ARBA00004123"/>
    </source>
</evidence>
<dbReference type="InterPro" id="IPR051106">
    <property type="entry name" value="RNA-bind/splicing_reg"/>
</dbReference>
<dbReference type="RefSeq" id="XP_052110133.1">
    <property type="nucleotide sequence ID" value="XM_052254173.1"/>
</dbReference>
<dbReference type="Pfam" id="PF00076">
    <property type="entry name" value="RRM_1"/>
    <property type="match status" value="1"/>
</dbReference>